<accession>S3I9Z0</accession>
<dbReference type="AlphaFoldDB" id="S3I9Z0"/>
<evidence type="ECO:0000313" key="2">
    <source>
        <dbReference type="EMBL" id="EPE96103.1"/>
    </source>
</evidence>
<name>S3I9Z0_9HYPH</name>
<gene>
    <name evidence="2" type="ORF">RGCCGE502_21740</name>
</gene>
<keyword evidence="3" id="KW-1185">Reference proteome</keyword>
<reference evidence="2 3" key="1">
    <citation type="journal article" date="2012" name="J. Bacteriol.">
        <title>Genome sequence of Rhizobium grahamii CCGE502, a broad-host-range symbiont with low nodulation competitiveness in Phaseolus vulgaris.</title>
        <authorList>
            <person name="Althabegoiti M.J."/>
            <person name="Lozano L."/>
            <person name="Torres-Tejerizo G."/>
            <person name="Ormeno-Orrillo E."/>
            <person name="Rogel M.A."/>
            <person name="Gonzalez V."/>
            <person name="Martinez-Romero E."/>
        </authorList>
    </citation>
    <scope>NUCLEOTIDE SEQUENCE [LARGE SCALE GENOMIC DNA]</scope>
    <source>
        <strain evidence="2 3">CCGE 502</strain>
    </source>
</reference>
<organism evidence="2 3">
    <name type="scientific">Rhizobium grahamii CCGE 502</name>
    <dbReference type="NCBI Taxonomy" id="990285"/>
    <lineage>
        <taxon>Bacteria</taxon>
        <taxon>Pseudomonadati</taxon>
        <taxon>Pseudomonadota</taxon>
        <taxon>Alphaproteobacteria</taxon>
        <taxon>Hyphomicrobiales</taxon>
        <taxon>Rhizobiaceae</taxon>
        <taxon>Rhizobium/Agrobacterium group</taxon>
        <taxon>Rhizobium</taxon>
    </lineage>
</organism>
<comment type="caution">
    <text evidence="2">The sequence shown here is derived from an EMBL/GenBank/DDBJ whole genome shotgun (WGS) entry which is preliminary data.</text>
</comment>
<dbReference type="HOGENOM" id="CLU_198886_0_0_5"/>
<dbReference type="eggNOG" id="COG2086">
    <property type="taxonomic scope" value="Bacteria"/>
</dbReference>
<protein>
    <submittedName>
        <fullName evidence="2">Electron transfer flavoprotein subunit beta</fullName>
    </submittedName>
</protein>
<sequence>MKAKKKLLDRQAPADFGVSTAPRLKVLRTEEPSGRKAGVKVKSVAELSKS</sequence>
<dbReference type="Gene3D" id="3.40.50.620">
    <property type="entry name" value="HUPs"/>
    <property type="match status" value="1"/>
</dbReference>
<dbReference type="InterPro" id="IPR014729">
    <property type="entry name" value="Rossmann-like_a/b/a_fold"/>
</dbReference>
<dbReference type="Proteomes" id="UP000014411">
    <property type="component" value="Unassembled WGS sequence"/>
</dbReference>
<dbReference type="STRING" id="990285.RGCCGE502_21740"/>
<dbReference type="EMBL" id="AEYE02000028">
    <property type="protein sequence ID" value="EPE96103.1"/>
    <property type="molecule type" value="Genomic_DNA"/>
</dbReference>
<evidence type="ECO:0000256" key="1">
    <source>
        <dbReference type="SAM" id="MobiDB-lite"/>
    </source>
</evidence>
<proteinExistence type="predicted"/>
<dbReference type="SUPFAM" id="SSF52402">
    <property type="entry name" value="Adenine nucleotide alpha hydrolases-like"/>
    <property type="match status" value="1"/>
</dbReference>
<feature type="region of interest" description="Disordered" evidence="1">
    <location>
        <begin position="31"/>
        <end position="50"/>
    </location>
</feature>
<evidence type="ECO:0000313" key="3">
    <source>
        <dbReference type="Proteomes" id="UP000014411"/>
    </source>
</evidence>